<name>A0A177FF53_9EURO</name>
<dbReference type="CDD" id="cd07713">
    <property type="entry name" value="DHPS-like_MBL-fold"/>
    <property type="match status" value="1"/>
</dbReference>
<organism evidence="1 2">
    <name type="scientific">Fonsecaea monophora</name>
    <dbReference type="NCBI Taxonomy" id="254056"/>
    <lineage>
        <taxon>Eukaryota</taxon>
        <taxon>Fungi</taxon>
        <taxon>Dikarya</taxon>
        <taxon>Ascomycota</taxon>
        <taxon>Pezizomycotina</taxon>
        <taxon>Eurotiomycetes</taxon>
        <taxon>Chaetothyriomycetidae</taxon>
        <taxon>Chaetothyriales</taxon>
        <taxon>Herpotrichiellaceae</taxon>
        <taxon>Fonsecaea</taxon>
    </lineage>
</organism>
<evidence type="ECO:0000313" key="2">
    <source>
        <dbReference type="Proteomes" id="UP000077002"/>
    </source>
</evidence>
<gene>
    <name evidence="1" type="ORF">AYO21_03282</name>
</gene>
<comment type="caution">
    <text evidence="1">The sequence shown here is derived from an EMBL/GenBank/DDBJ whole genome shotgun (WGS) entry which is preliminary data.</text>
</comment>
<dbReference type="SUPFAM" id="SSF56281">
    <property type="entry name" value="Metallo-hydrolase/oxidoreductase"/>
    <property type="match status" value="1"/>
</dbReference>
<dbReference type="AlphaFoldDB" id="A0A177FF53"/>
<protein>
    <recommendedName>
        <fullName evidence="3">Metallo-beta-lactamase domain-containing protein</fullName>
    </recommendedName>
</protein>
<dbReference type="OrthoDB" id="1470350at2759"/>
<reference evidence="1 2" key="1">
    <citation type="submission" date="2016-03" db="EMBL/GenBank/DDBJ databases">
        <title>Draft genome sequence of the Fonsecaea monophora CBS 269.37.</title>
        <authorList>
            <person name="Bombassaro A."/>
            <person name="Vinicius W.A."/>
            <person name="De Hoog S."/>
            <person name="Sun J."/>
            <person name="Souza E.M."/>
            <person name="Raittz R.T."/>
            <person name="Costa F."/>
            <person name="Leao A.C."/>
            <person name="Tadra-Sfeir M.Z."/>
            <person name="Baura V."/>
            <person name="Balsanelli E."/>
            <person name="Pedrosa F.O."/>
            <person name="Moreno L.F."/>
            <person name="Steffens M.B."/>
            <person name="Xi L."/>
            <person name="Bocca A.L."/>
            <person name="Felipe M.S."/>
            <person name="Teixeira M."/>
            <person name="Telles Filho F.Q."/>
            <person name="Azevedo C.M."/>
            <person name="Gomes R."/>
            <person name="Vicente V.A."/>
        </authorList>
    </citation>
    <scope>NUCLEOTIDE SEQUENCE [LARGE SCALE GENOMIC DNA]</scope>
    <source>
        <strain evidence="1 2">CBS 269.37</strain>
    </source>
</reference>
<dbReference type="PANTHER" id="PTHR13754">
    <property type="entry name" value="METALLO-BETA-LACTAMASE SUPERFAMILY PROTEIN"/>
    <property type="match status" value="1"/>
</dbReference>
<dbReference type="Gene3D" id="3.60.15.10">
    <property type="entry name" value="Ribonuclease Z/Hydroxyacylglutathione hydrolase-like"/>
    <property type="match status" value="1"/>
</dbReference>
<dbReference type="PANTHER" id="PTHR13754:SF13">
    <property type="entry name" value="METALLO-BETA-LACTAMASE SUPERFAMILY PROTEIN (AFU_ORTHOLOGUE AFUA_3G07630)"/>
    <property type="match status" value="1"/>
</dbReference>
<dbReference type="EMBL" id="LVKK01000016">
    <property type="protein sequence ID" value="OAG42406.1"/>
    <property type="molecule type" value="Genomic_DNA"/>
</dbReference>
<accession>A0A177FF53</accession>
<dbReference type="InterPro" id="IPR036866">
    <property type="entry name" value="RibonucZ/Hydroxyglut_hydro"/>
</dbReference>
<dbReference type="InterPro" id="IPR052926">
    <property type="entry name" value="Metallo-beta-lactamase_dom"/>
</dbReference>
<evidence type="ECO:0008006" key="3">
    <source>
        <dbReference type="Google" id="ProtNLM"/>
    </source>
</evidence>
<evidence type="ECO:0000313" key="1">
    <source>
        <dbReference type="EMBL" id="OAG42406.1"/>
    </source>
</evidence>
<dbReference type="Proteomes" id="UP000077002">
    <property type="component" value="Unassembled WGS sequence"/>
</dbReference>
<dbReference type="InterPro" id="IPR041712">
    <property type="entry name" value="DHPS-like_MBL-fold"/>
</dbReference>
<keyword evidence="2" id="KW-1185">Reference proteome</keyword>
<proteinExistence type="predicted"/>
<dbReference type="RefSeq" id="XP_022514358.1">
    <property type="nucleotide sequence ID" value="XM_022653256.1"/>
</dbReference>
<sequence>MENSLVELDSIAITAIVNDEIDLISPSQHPDVHHPGCFTGVPLVFHQGEQEWTHARGGASVEMRMDRICCGAHGLCLLVSATKGEETHTLMFDAGPEAEAFERNVRRLGLIDGSGGDIGTVETILLSHWHRDHSGGLIKAVEMINRQRTTQAPRNSAGSELAVEIPPDRPLYRGIVHPAGPICLEADPSREEIARAGACVVERAATETILGGFFGVTGMIPRKTTYETGISGGLRFEKAHGCEQGTWIKDEEIREERVVVCRLKGKGLVVFTGCSHAGIINIANHVLDTFSTASRRQHDFYALVGGYHLADASESRLQSTLTDLTDLGPKLLMPGHCTGWRFRALLEQRDQGPPNDDTQAGSSEARSLKGRTVPLFAGNRYQLSGV</sequence>
<dbReference type="GO" id="GO:0016740">
    <property type="term" value="F:transferase activity"/>
    <property type="evidence" value="ECO:0007669"/>
    <property type="project" value="TreeGrafter"/>
</dbReference>
<dbReference type="GeneID" id="34598453"/>